<evidence type="ECO:0000256" key="10">
    <source>
        <dbReference type="SAM" id="Phobius"/>
    </source>
</evidence>
<dbReference type="EMBL" id="FQUZ01000015">
    <property type="protein sequence ID" value="SHF19900.1"/>
    <property type="molecule type" value="Genomic_DNA"/>
</dbReference>
<feature type="transmembrane region" description="Helical" evidence="10">
    <location>
        <begin position="6"/>
        <end position="23"/>
    </location>
</feature>
<feature type="transmembrane region" description="Helical" evidence="10">
    <location>
        <begin position="608"/>
        <end position="628"/>
    </location>
</feature>
<dbReference type="InterPro" id="IPR046806">
    <property type="entry name" value="MrpA_C/MbhE"/>
</dbReference>
<feature type="transmembrane region" description="Helical" evidence="10">
    <location>
        <begin position="820"/>
        <end position="845"/>
    </location>
</feature>
<feature type="transmembrane region" description="Helical" evidence="10">
    <location>
        <begin position="578"/>
        <end position="596"/>
    </location>
</feature>
<feature type="transmembrane region" description="Helical" evidence="10">
    <location>
        <begin position="709"/>
        <end position="728"/>
    </location>
</feature>
<feature type="transmembrane region" description="Helical" evidence="10">
    <location>
        <begin position="510"/>
        <end position="527"/>
    </location>
</feature>
<comment type="subcellular location">
    <subcellularLocation>
        <location evidence="1">Cell membrane</location>
        <topology evidence="1">Multi-pass membrane protein</topology>
    </subcellularLocation>
    <subcellularLocation>
        <location evidence="9">Membrane</location>
        <topology evidence="9">Multi-pass membrane protein</topology>
    </subcellularLocation>
</comment>
<evidence type="ECO:0000256" key="1">
    <source>
        <dbReference type="ARBA" id="ARBA00004651"/>
    </source>
</evidence>
<evidence type="ECO:0000256" key="4">
    <source>
        <dbReference type="ARBA" id="ARBA00022475"/>
    </source>
</evidence>
<feature type="transmembrane region" description="Helical" evidence="10">
    <location>
        <begin position="661"/>
        <end position="682"/>
    </location>
</feature>
<gene>
    <name evidence="16" type="ORF">SAMN02745117_01494</name>
</gene>
<dbReference type="STRING" id="1122156.SAMN02745117_01494"/>
<feature type="transmembrane region" description="Helical" evidence="10">
    <location>
        <begin position="635"/>
        <end position="655"/>
    </location>
</feature>
<dbReference type="OrthoDB" id="9811798at2"/>
<dbReference type="AlphaFoldDB" id="A0A1M4ZP61"/>
<keyword evidence="5 9" id="KW-0812">Transmembrane</keyword>
<dbReference type="InterPro" id="IPR025383">
    <property type="entry name" value="MrpA_C/MbhD"/>
</dbReference>
<keyword evidence="8 10" id="KW-0472">Membrane</keyword>
<evidence type="ECO:0000256" key="5">
    <source>
        <dbReference type="ARBA" id="ARBA00022692"/>
    </source>
</evidence>
<feature type="domain" description="Na+/H+ antiporter MnhB subunit-related protein" evidence="13">
    <location>
        <begin position="827"/>
        <end position="949"/>
    </location>
</feature>
<keyword evidence="17" id="KW-1185">Reference proteome</keyword>
<evidence type="ECO:0000259" key="12">
    <source>
        <dbReference type="Pfam" id="PF00662"/>
    </source>
</evidence>
<dbReference type="PRINTS" id="PR01434">
    <property type="entry name" value="NADHDHGNASE5"/>
</dbReference>
<feature type="transmembrane region" description="Helical" evidence="10">
    <location>
        <begin position="80"/>
        <end position="100"/>
    </location>
</feature>
<feature type="domain" description="MrpA C-terminal/MbhE" evidence="15">
    <location>
        <begin position="704"/>
        <end position="800"/>
    </location>
</feature>
<feature type="domain" description="NADH-Ubiquinone oxidoreductase (complex I) chain 5 N-terminal" evidence="12">
    <location>
        <begin position="67"/>
        <end position="113"/>
    </location>
</feature>
<dbReference type="InterPro" id="IPR050616">
    <property type="entry name" value="CPA3_Na-H_Antiporter_A"/>
</dbReference>
<dbReference type="RefSeq" id="WP_073356076.1">
    <property type="nucleotide sequence ID" value="NZ_FQUZ01000015.1"/>
</dbReference>
<evidence type="ECO:0000259" key="13">
    <source>
        <dbReference type="Pfam" id="PF04039"/>
    </source>
</evidence>
<feature type="domain" description="NADH:quinone oxidoreductase/Mrp antiporter transmembrane" evidence="11">
    <location>
        <begin position="129"/>
        <end position="412"/>
    </location>
</feature>
<dbReference type="GO" id="GO:0005886">
    <property type="term" value="C:plasma membrane"/>
    <property type="evidence" value="ECO:0007669"/>
    <property type="project" value="UniProtKB-SubCell"/>
</dbReference>
<sequence>MEPAAISLIILLPFIGSAIAAILPSNARNLESLLAGLIALFCLVQVVLYFPQIQAGDVIDERFVWLQSYGLNLSLRMDGFAWMFALLVFGIGALVVLYARYYMSPQDPVPRFFAFLLAFMGSMAGVVLSGNIIQMVFFWELTSVFSFLLIGYWHHRKDARRGARMALTITGTGGLCLLAGVLILGNIVGSYELDNVLAAGSQIRNHTLYLPALVLILLGAFTKSAQFPFHFWLPNAMAAPTPVSAYLHSATMVKAGVFLLARFWPVLSGTQEWFWIVSTVGATTLIFAAYTAMFQKDLKGLLAYSTISHLGLITLLLGLNRELAAVAAVFHIINHATFKASLFMAVGIVDHETGTRDIRRLSGLLKLMPITGTLALVAAAAMAGVPFLNGFLSKEMFFSETVLVHAPSYVQAGLPILATVFGVFSAVYSLRFTADVFFGPKAIDLPKKNPHDPPIWMIVPVGLLVIVCIAVGILPALVIGPTLALAATPVVGGVLPQYSLAIWHGINEPLIMSMVALGVGSLLYVVSRTLRTKGYLEDYSFVWGLNGQRIFEWTLTFFSRQSRFLRLAFTTRRLQWQMFWLVTVTFTAVALPLWLGGLNIGSRATQPASPAFVGLWVMGCICAIAAAWQAKYHRLAAMVMLGATGLCVCITFLWFSAPDLGLTQLAVEVVTTILLLLGLRWLPQRDKNLRQPSWSLDQGMAQARRARDIIIALVAGSGIALLTLAMLTRPFPESTSTFFLERAYTEGGGTNVVNVMLVDFRAFDTFGEIVVLGIVALTVYALLRRFRPAGETMDLPMQQRVLPGDLITDLFNPRMAKDTAIGYLTVPAVLVRWLLPFTTLIAVYLFMRGHNQPGGGFVAGLVFSLGLLLQFIVSGTQWVESHLSIYPRRWIAFGMLCAIATGLGSLHWGYPFMTTHTAHLTLPYIGDIHVASALFFDLGVFTVVVGATMLILTAIAHQSVRGHRYHARKLEEEAEAKEAAAAHYARARAAFAAVAQYNTNPHHRPGAHPWK</sequence>
<name>A0A1M4ZP61_9BURK</name>
<evidence type="ECO:0000256" key="6">
    <source>
        <dbReference type="ARBA" id="ARBA00022989"/>
    </source>
</evidence>
<evidence type="ECO:0000259" key="14">
    <source>
        <dbReference type="Pfam" id="PF13244"/>
    </source>
</evidence>
<evidence type="ECO:0000256" key="7">
    <source>
        <dbReference type="ARBA" id="ARBA00023065"/>
    </source>
</evidence>
<dbReference type="Pfam" id="PF20501">
    <property type="entry name" value="MbhE"/>
    <property type="match status" value="1"/>
</dbReference>
<dbReference type="Pfam" id="PF00662">
    <property type="entry name" value="Proton_antipo_N"/>
    <property type="match status" value="1"/>
</dbReference>
<protein>
    <submittedName>
        <fullName evidence="16">Multisubunit potassium/proton antiporter, PhaA subunit (TC 2.A.63.1.1)/multisubunit potassium/proton antiporter, PhaB subunit (TC 2.A.63.1.1)</fullName>
    </submittedName>
</protein>
<feature type="transmembrane region" description="Helical" evidence="10">
    <location>
        <begin position="455"/>
        <end position="477"/>
    </location>
</feature>
<feature type="transmembrane region" description="Helical" evidence="10">
    <location>
        <begin position="301"/>
        <end position="319"/>
    </location>
</feature>
<dbReference type="InterPro" id="IPR001750">
    <property type="entry name" value="ND/Mrp_TM"/>
</dbReference>
<dbReference type="Pfam" id="PF13244">
    <property type="entry name" value="MbhD"/>
    <property type="match status" value="1"/>
</dbReference>
<feature type="transmembrane region" description="Helical" evidence="10">
    <location>
        <begin position="273"/>
        <end position="294"/>
    </location>
</feature>
<dbReference type="GO" id="GO:0006811">
    <property type="term" value="P:monoatomic ion transport"/>
    <property type="evidence" value="ECO:0007669"/>
    <property type="project" value="UniProtKB-KW"/>
</dbReference>
<feature type="transmembrane region" description="Helical" evidence="10">
    <location>
        <begin position="765"/>
        <end position="783"/>
    </location>
</feature>
<feature type="transmembrane region" description="Helical" evidence="10">
    <location>
        <begin position="112"/>
        <end position="130"/>
    </location>
</feature>
<proteinExistence type="predicted"/>
<evidence type="ECO:0000259" key="15">
    <source>
        <dbReference type="Pfam" id="PF20501"/>
    </source>
</evidence>
<feature type="transmembrane region" description="Helical" evidence="10">
    <location>
        <begin position="890"/>
        <end position="910"/>
    </location>
</feature>
<dbReference type="PANTHER" id="PTHR43373">
    <property type="entry name" value="NA(+)/H(+) ANTIPORTER SUBUNIT"/>
    <property type="match status" value="1"/>
</dbReference>
<feature type="domain" description="MrpA C-terminal/MbhD" evidence="14">
    <location>
        <begin position="620"/>
        <end position="684"/>
    </location>
</feature>
<keyword evidence="3" id="KW-0050">Antiport</keyword>
<dbReference type="InterPro" id="IPR007182">
    <property type="entry name" value="MnhB"/>
</dbReference>
<dbReference type="Pfam" id="PF00361">
    <property type="entry name" value="Proton_antipo_M"/>
    <property type="match status" value="1"/>
</dbReference>
<dbReference type="GO" id="GO:0015297">
    <property type="term" value="F:antiporter activity"/>
    <property type="evidence" value="ECO:0007669"/>
    <property type="project" value="UniProtKB-KW"/>
</dbReference>
<feature type="transmembrane region" description="Helical" evidence="10">
    <location>
        <begin position="930"/>
        <end position="956"/>
    </location>
</feature>
<feature type="transmembrane region" description="Helical" evidence="10">
    <location>
        <begin position="370"/>
        <end position="392"/>
    </location>
</feature>
<feature type="transmembrane region" description="Helical" evidence="10">
    <location>
        <begin position="165"/>
        <end position="188"/>
    </location>
</feature>
<keyword evidence="6 10" id="KW-1133">Transmembrane helix</keyword>
<evidence type="ECO:0000256" key="3">
    <source>
        <dbReference type="ARBA" id="ARBA00022449"/>
    </source>
</evidence>
<keyword evidence="2" id="KW-0813">Transport</keyword>
<accession>A0A1M4ZP61</accession>
<dbReference type="InterPro" id="IPR001516">
    <property type="entry name" value="Proton_antipo_N"/>
</dbReference>
<evidence type="ECO:0000256" key="8">
    <source>
        <dbReference type="ARBA" id="ARBA00023136"/>
    </source>
</evidence>
<dbReference type="Pfam" id="PF04039">
    <property type="entry name" value="MnhB"/>
    <property type="match status" value="1"/>
</dbReference>
<dbReference type="PANTHER" id="PTHR43373:SF1">
    <property type="entry name" value="NA(+)_H(+) ANTIPORTER SUBUNIT A"/>
    <property type="match status" value="1"/>
</dbReference>
<feature type="transmembrane region" description="Helical" evidence="10">
    <location>
        <begin position="483"/>
        <end position="503"/>
    </location>
</feature>
<evidence type="ECO:0000313" key="16">
    <source>
        <dbReference type="EMBL" id="SHF19900.1"/>
    </source>
</evidence>
<feature type="transmembrane region" description="Helical" evidence="10">
    <location>
        <begin position="208"/>
        <end position="233"/>
    </location>
</feature>
<dbReference type="NCBIfam" id="NF009288">
    <property type="entry name" value="PRK12648.1"/>
    <property type="match status" value="1"/>
</dbReference>
<evidence type="ECO:0000259" key="11">
    <source>
        <dbReference type="Pfam" id="PF00361"/>
    </source>
</evidence>
<feature type="transmembrane region" description="Helical" evidence="10">
    <location>
        <begin position="857"/>
        <end position="878"/>
    </location>
</feature>
<keyword evidence="4" id="KW-1003">Cell membrane</keyword>
<organism evidence="16 17">
    <name type="scientific">Lampropedia hyalina DSM 16112</name>
    <dbReference type="NCBI Taxonomy" id="1122156"/>
    <lineage>
        <taxon>Bacteria</taxon>
        <taxon>Pseudomonadati</taxon>
        <taxon>Pseudomonadota</taxon>
        <taxon>Betaproteobacteria</taxon>
        <taxon>Burkholderiales</taxon>
        <taxon>Comamonadaceae</taxon>
        <taxon>Lampropedia</taxon>
    </lineage>
</organism>
<evidence type="ECO:0000256" key="2">
    <source>
        <dbReference type="ARBA" id="ARBA00022448"/>
    </source>
</evidence>
<evidence type="ECO:0000313" key="17">
    <source>
        <dbReference type="Proteomes" id="UP000184327"/>
    </source>
</evidence>
<feature type="transmembrane region" description="Helical" evidence="10">
    <location>
        <begin position="30"/>
        <end position="50"/>
    </location>
</feature>
<reference evidence="16 17" key="1">
    <citation type="submission" date="2016-11" db="EMBL/GenBank/DDBJ databases">
        <authorList>
            <person name="Jaros S."/>
            <person name="Januszkiewicz K."/>
            <person name="Wedrychowicz H."/>
        </authorList>
    </citation>
    <scope>NUCLEOTIDE SEQUENCE [LARGE SCALE GENOMIC DNA]</scope>
    <source>
        <strain evidence="16 17">DSM 16112</strain>
    </source>
</reference>
<dbReference type="Proteomes" id="UP000184327">
    <property type="component" value="Unassembled WGS sequence"/>
</dbReference>
<feature type="transmembrane region" description="Helical" evidence="10">
    <location>
        <begin position="245"/>
        <end position="267"/>
    </location>
</feature>
<evidence type="ECO:0000256" key="9">
    <source>
        <dbReference type="RuleBase" id="RU000320"/>
    </source>
</evidence>
<feature type="transmembrane region" description="Helical" evidence="10">
    <location>
        <begin position="412"/>
        <end position="434"/>
    </location>
</feature>
<feature type="transmembrane region" description="Helical" evidence="10">
    <location>
        <begin position="325"/>
        <end position="349"/>
    </location>
</feature>
<keyword evidence="7" id="KW-0406">Ion transport</keyword>